<comment type="caution">
    <text evidence="2">The sequence shown here is derived from an EMBL/GenBank/DDBJ whole genome shotgun (WGS) entry which is preliminary data.</text>
</comment>
<dbReference type="PANTHER" id="PTHR43685:SF2">
    <property type="entry name" value="GLYCOSYLTRANSFERASE 2-LIKE DOMAIN-CONTAINING PROTEIN"/>
    <property type="match status" value="1"/>
</dbReference>
<dbReference type="RefSeq" id="WP_340277134.1">
    <property type="nucleotide sequence ID" value="NZ_JBAKIA010000020.1"/>
</dbReference>
<evidence type="ECO:0000313" key="3">
    <source>
        <dbReference type="Proteomes" id="UP001385499"/>
    </source>
</evidence>
<proteinExistence type="predicted"/>
<feature type="domain" description="Glycosyltransferase 2-like" evidence="1">
    <location>
        <begin position="7"/>
        <end position="111"/>
    </location>
</feature>
<dbReference type="GO" id="GO:0016757">
    <property type="term" value="F:glycosyltransferase activity"/>
    <property type="evidence" value="ECO:0007669"/>
    <property type="project" value="UniProtKB-KW"/>
</dbReference>
<dbReference type="EMBL" id="JBAKIA010000020">
    <property type="protein sequence ID" value="MEJ8476539.1"/>
    <property type="molecule type" value="Genomic_DNA"/>
</dbReference>
<evidence type="ECO:0000313" key="2">
    <source>
        <dbReference type="EMBL" id="MEJ8476539.1"/>
    </source>
</evidence>
<dbReference type="InterPro" id="IPR050834">
    <property type="entry name" value="Glycosyltransf_2"/>
</dbReference>
<keyword evidence="2" id="KW-0328">Glycosyltransferase</keyword>
<keyword evidence="2" id="KW-0808">Transferase</keyword>
<dbReference type="EC" id="2.4.-.-" evidence="2"/>
<dbReference type="Pfam" id="PF00535">
    <property type="entry name" value="Glycos_transf_2"/>
    <property type="match status" value="1"/>
</dbReference>
<organism evidence="2 3">
    <name type="scientific">Roseibium algae</name>
    <dbReference type="NCBI Taxonomy" id="3123038"/>
    <lineage>
        <taxon>Bacteria</taxon>
        <taxon>Pseudomonadati</taxon>
        <taxon>Pseudomonadota</taxon>
        <taxon>Alphaproteobacteria</taxon>
        <taxon>Hyphomicrobiales</taxon>
        <taxon>Stappiaceae</taxon>
        <taxon>Roseibium</taxon>
    </lineage>
</organism>
<dbReference type="SUPFAM" id="SSF53448">
    <property type="entry name" value="Nucleotide-diphospho-sugar transferases"/>
    <property type="match status" value="1"/>
</dbReference>
<dbReference type="InterPro" id="IPR029044">
    <property type="entry name" value="Nucleotide-diphossugar_trans"/>
</dbReference>
<dbReference type="Gene3D" id="3.90.550.10">
    <property type="entry name" value="Spore Coat Polysaccharide Biosynthesis Protein SpsA, Chain A"/>
    <property type="match status" value="1"/>
</dbReference>
<dbReference type="Proteomes" id="UP001385499">
    <property type="component" value="Unassembled WGS sequence"/>
</dbReference>
<reference evidence="2 3" key="1">
    <citation type="submission" date="2024-02" db="EMBL/GenBank/DDBJ databases">
        <title>Roseibium algae sp. nov., isolated from marine alga (Grateloupia sp.), showing potential in myo-inositol conversion.</title>
        <authorList>
            <person name="Wang Y."/>
        </authorList>
    </citation>
    <scope>NUCLEOTIDE SEQUENCE [LARGE SCALE GENOMIC DNA]</scope>
    <source>
        <strain evidence="2 3">H3510</strain>
    </source>
</reference>
<evidence type="ECO:0000259" key="1">
    <source>
        <dbReference type="Pfam" id="PF00535"/>
    </source>
</evidence>
<gene>
    <name evidence="2" type="ORF">V6575_20810</name>
</gene>
<name>A0ABU8TQU2_9HYPH</name>
<sequence>MSLPKVSAIIPCYNTRDCVVTAVESALNQAGHPIEVIVVDDGSSDDSADVVERAFSNDSRVCVIRLPNNQGPSAARNAGFEAAQGEWIGLLDSDDIWRPNRVSTLLQHEADADFIADNLMGFDAIANVETGAVYEELSNRWLNLTDFITPSAPDRHDFGYLQPLIRRSFLIEHAIRYRVDVRAGEDLLLNLSILAKGGRAYYVNEPLYVYATPVGAVSRNASPHSRSTADTKPLIQALIEFSEEFKSKLTSSENSAFKLRLADLRSQAPIGAFHRARTNKRYLEMLFLIAREPIVRRKIFDRILNKPGNGISASTSSTNS</sequence>
<protein>
    <submittedName>
        <fullName evidence="2">Glycosyltransferase family 2 protein</fullName>
        <ecNumber evidence="2">2.4.-.-</ecNumber>
    </submittedName>
</protein>
<keyword evidence="3" id="KW-1185">Reference proteome</keyword>
<dbReference type="InterPro" id="IPR001173">
    <property type="entry name" value="Glyco_trans_2-like"/>
</dbReference>
<accession>A0ABU8TQU2</accession>
<dbReference type="PANTHER" id="PTHR43685">
    <property type="entry name" value="GLYCOSYLTRANSFERASE"/>
    <property type="match status" value="1"/>
</dbReference>